<name>A0ABQ9U1F3_SAGOE</name>
<keyword evidence="3" id="KW-1185">Reference proteome</keyword>
<feature type="region of interest" description="Disordered" evidence="1">
    <location>
        <begin position="1"/>
        <end position="56"/>
    </location>
</feature>
<accession>A0ABQ9U1F3</accession>
<evidence type="ECO:0000313" key="3">
    <source>
        <dbReference type="Proteomes" id="UP001266305"/>
    </source>
</evidence>
<organism evidence="2 3">
    <name type="scientific">Saguinus oedipus</name>
    <name type="common">Cotton-top tamarin</name>
    <name type="synonym">Oedipomidas oedipus</name>
    <dbReference type="NCBI Taxonomy" id="9490"/>
    <lineage>
        <taxon>Eukaryota</taxon>
        <taxon>Metazoa</taxon>
        <taxon>Chordata</taxon>
        <taxon>Craniata</taxon>
        <taxon>Vertebrata</taxon>
        <taxon>Euteleostomi</taxon>
        <taxon>Mammalia</taxon>
        <taxon>Eutheria</taxon>
        <taxon>Euarchontoglires</taxon>
        <taxon>Primates</taxon>
        <taxon>Haplorrhini</taxon>
        <taxon>Platyrrhini</taxon>
        <taxon>Cebidae</taxon>
        <taxon>Callitrichinae</taxon>
        <taxon>Saguinus</taxon>
    </lineage>
</organism>
<gene>
    <name evidence="2" type="ORF">P7K49_031837</name>
</gene>
<dbReference type="Proteomes" id="UP001266305">
    <property type="component" value="Unassembled WGS sequence"/>
</dbReference>
<reference evidence="2 3" key="1">
    <citation type="submission" date="2023-05" db="EMBL/GenBank/DDBJ databases">
        <title>B98-5 Cell Line De Novo Hybrid Assembly: An Optical Mapping Approach.</title>
        <authorList>
            <person name="Kananen K."/>
            <person name="Auerbach J.A."/>
            <person name="Kautto E."/>
            <person name="Blachly J.S."/>
        </authorList>
    </citation>
    <scope>NUCLEOTIDE SEQUENCE [LARGE SCALE GENOMIC DNA]</scope>
    <source>
        <strain evidence="2">B95-8</strain>
        <tissue evidence="2">Cell line</tissue>
    </source>
</reference>
<evidence type="ECO:0000256" key="1">
    <source>
        <dbReference type="SAM" id="MobiDB-lite"/>
    </source>
</evidence>
<sequence length="135" mass="15560">MSGCGGHGYQQSREGSKTNGEWHAVDSVRKQLQRQLSRTSYSGDISRHHSTTELQKAKAKMEETWKLMEADKAQTWQIKKNNKKTMKSAQIPESMASNDQEWERFISLLLNNNLNGVLTNYQHRHTSNYPAELHD</sequence>
<evidence type="ECO:0000313" key="2">
    <source>
        <dbReference type="EMBL" id="KAK2090580.1"/>
    </source>
</evidence>
<dbReference type="EMBL" id="JASSZA010000017">
    <property type="protein sequence ID" value="KAK2090580.1"/>
    <property type="molecule type" value="Genomic_DNA"/>
</dbReference>
<feature type="compositionally biased region" description="Basic and acidic residues" evidence="1">
    <location>
        <begin position="45"/>
        <end position="56"/>
    </location>
</feature>
<feature type="compositionally biased region" description="Polar residues" evidence="1">
    <location>
        <begin position="33"/>
        <end position="43"/>
    </location>
</feature>
<proteinExistence type="predicted"/>
<protein>
    <submittedName>
        <fullName evidence="2">Uncharacterized protein</fullName>
    </submittedName>
</protein>
<comment type="caution">
    <text evidence="2">The sequence shown here is derived from an EMBL/GenBank/DDBJ whole genome shotgun (WGS) entry which is preliminary data.</text>
</comment>
<feature type="compositionally biased region" description="Polar residues" evidence="1">
    <location>
        <begin position="9"/>
        <end position="19"/>
    </location>
</feature>